<dbReference type="InterPro" id="IPR036390">
    <property type="entry name" value="WH_DNA-bd_sf"/>
</dbReference>
<dbReference type="InterPro" id="IPR011991">
    <property type="entry name" value="ArsR-like_HTH"/>
</dbReference>
<dbReference type="Gene3D" id="1.10.10.10">
    <property type="entry name" value="Winged helix-like DNA-binding domain superfamily/Winged helix DNA-binding domain"/>
    <property type="match status" value="1"/>
</dbReference>
<dbReference type="Pfam" id="PF13412">
    <property type="entry name" value="HTH_24"/>
    <property type="match status" value="1"/>
</dbReference>
<dbReference type="SUPFAM" id="SSF46785">
    <property type="entry name" value="Winged helix' DNA-binding domain"/>
    <property type="match status" value="1"/>
</dbReference>
<reference evidence="1" key="1">
    <citation type="submission" date="2021-07" db="EMBL/GenBank/DDBJ databases">
        <title>Candidatus Kaistella beijingensis sp. nov. isolated from a municipal wastewater treatment plant is involved in sludge foaming.</title>
        <authorList>
            <person name="Song Y."/>
            <person name="Liu S.-J."/>
        </authorList>
    </citation>
    <scope>NUCLEOTIDE SEQUENCE</scope>
    <source>
        <strain evidence="1">DSM 43998</strain>
    </source>
</reference>
<evidence type="ECO:0000313" key="1">
    <source>
        <dbReference type="EMBL" id="QXQ12618.1"/>
    </source>
</evidence>
<sequence length="224" mass="24122">MPGRGRNTAQREHILAELKGADAPLDAGQLADRVGIHVSTARFHLKKLIDTGRITSHTLRLTSAGRPRVGYRAVPDPPVGELVGLLLDRLAGTPEIREHLAVDAGRAWAASRVVPHTATELPDPLTLTQEALQRFGFQISSSMSAFGTHELRICSCPLRDIAERHPEIARGVVRGLVEQSLAGSSPALARQYAVAVLPDPTGGNCEITLRLARSDTWQNKGCLS</sequence>
<keyword evidence="2" id="KW-1185">Reference proteome</keyword>
<dbReference type="InterPro" id="IPR036388">
    <property type="entry name" value="WH-like_DNA-bd_sf"/>
</dbReference>
<dbReference type="CDD" id="cd00090">
    <property type="entry name" value="HTH_ARSR"/>
    <property type="match status" value="1"/>
</dbReference>
<accession>A0ABX8S456</accession>
<proteinExistence type="predicted"/>
<dbReference type="RefSeq" id="WP_066470814.1">
    <property type="nucleotide sequence ID" value="NZ_CBCRUZ010000017.1"/>
</dbReference>
<gene>
    <name evidence="1" type="ORF">KV203_11650</name>
</gene>
<evidence type="ECO:0000313" key="2">
    <source>
        <dbReference type="Proteomes" id="UP000887023"/>
    </source>
</evidence>
<dbReference type="EMBL" id="CP079105">
    <property type="protein sequence ID" value="QXQ12618.1"/>
    <property type="molecule type" value="Genomic_DNA"/>
</dbReference>
<organism evidence="1 2">
    <name type="scientific">Skermania pinensis</name>
    <dbReference type="NCBI Taxonomy" id="39122"/>
    <lineage>
        <taxon>Bacteria</taxon>
        <taxon>Bacillati</taxon>
        <taxon>Actinomycetota</taxon>
        <taxon>Actinomycetes</taxon>
        <taxon>Mycobacteriales</taxon>
        <taxon>Gordoniaceae</taxon>
        <taxon>Skermania</taxon>
    </lineage>
</organism>
<dbReference type="Proteomes" id="UP000887023">
    <property type="component" value="Chromosome"/>
</dbReference>
<protein>
    <submittedName>
        <fullName evidence="1">Winged helix-turn-helix transcriptional regulator</fullName>
    </submittedName>
</protein>
<name>A0ABX8S456_9ACTN</name>